<dbReference type="Proteomes" id="UP000191408">
    <property type="component" value="Unassembled WGS sequence"/>
</dbReference>
<keyword evidence="3" id="KW-1185">Reference proteome</keyword>
<proteinExistence type="predicted"/>
<organism evidence="2 3">
    <name type="scientific">Penicillium polonicum</name>
    <dbReference type="NCBI Taxonomy" id="60169"/>
    <lineage>
        <taxon>Eukaryota</taxon>
        <taxon>Fungi</taxon>
        <taxon>Dikarya</taxon>
        <taxon>Ascomycota</taxon>
        <taxon>Pezizomycotina</taxon>
        <taxon>Eurotiomycetes</taxon>
        <taxon>Eurotiomycetidae</taxon>
        <taxon>Eurotiales</taxon>
        <taxon>Aspergillaceae</taxon>
        <taxon>Penicillium</taxon>
    </lineage>
</organism>
<name>A0A1V6N6J7_PENPO</name>
<feature type="compositionally biased region" description="Polar residues" evidence="1">
    <location>
        <begin position="59"/>
        <end position="72"/>
    </location>
</feature>
<evidence type="ECO:0000313" key="2">
    <source>
        <dbReference type="EMBL" id="OQD60340.1"/>
    </source>
</evidence>
<gene>
    <name evidence="2" type="ORF">PENPOL_c024G08265</name>
</gene>
<reference evidence="3" key="1">
    <citation type="journal article" date="2017" name="Nat. Microbiol.">
        <title>Global analysis of biosynthetic gene clusters reveals vast potential of secondary metabolite production in Penicillium species.</title>
        <authorList>
            <person name="Nielsen J.C."/>
            <person name="Grijseels S."/>
            <person name="Prigent S."/>
            <person name="Ji B."/>
            <person name="Dainat J."/>
            <person name="Nielsen K.F."/>
            <person name="Frisvad J.C."/>
            <person name="Workman M."/>
            <person name="Nielsen J."/>
        </authorList>
    </citation>
    <scope>NUCLEOTIDE SEQUENCE [LARGE SCALE GENOMIC DNA]</scope>
    <source>
        <strain evidence="3">IBT 4502</strain>
    </source>
</reference>
<accession>A0A1V6N6J7</accession>
<evidence type="ECO:0000256" key="1">
    <source>
        <dbReference type="SAM" id="MobiDB-lite"/>
    </source>
</evidence>
<protein>
    <submittedName>
        <fullName evidence="2">Uncharacterized protein</fullName>
    </submittedName>
</protein>
<sequence length="153" mass="17220">MPTPNTLTAPIRLSRRSMTACFVVPRNTVILTTPSLEELQATLEQSNNSCPPLARPTPGFSSSMTSTITPSRDSNRKISSEVIERQLPVRIPSQSYSPTASCLQTTLAKEAYRHSTWGGLNIDFTPDDKDGWQWYPYDLIWELDPQRSPHRVD</sequence>
<feature type="region of interest" description="Disordered" evidence="1">
    <location>
        <begin position="45"/>
        <end position="79"/>
    </location>
</feature>
<dbReference type="EMBL" id="MDYM01000024">
    <property type="protein sequence ID" value="OQD60340.1"/>
    <property type="molecule type" value="Genomic_DNA"/>
</dbReference>
<evidence type="ECO:0000313" key="3">
    <source>
        <dbReference type="Proteomes" id="UP000191408"/>
    </source>
</evidence>
<comment type="caution">
    <text evidence="2">The sequence shown here is derived from an EMBL/GenBank/DDBJ whole genome shotgun (WGS) entry which is preliminary data.</text>
</comment>
<dbReference type="AlphaFoldDB" id="A0A1V6N6J7"/>